<evidence type="ECO:0000313" key="2">
    <source>
        <dbReference type="Proteomes" id="UP000285310"/>
    </source>
</evidence>
<dbReference type="OrthoDB" id="6078166at2"/>
<comment type="caution">
    <text evidence="1">The sequence shown here is derived from an EMBL/GenBank/DDBJ whole genome shotgun (WGS) entry which is preliminary data.</text>
</comment>
<dbReference type="InParanoid" id="A0A423PIX8"/>
<reference evidence="1 2" key="1">
    <citation type="submission" date="2013-10" db="EMBL/GenBank/DDBJ databases">
        <title>Salinisphaera japonica YTM-1 Genome Sequencing.</title>
        <authorList>
            <person name="Lai Q."/>
            <person name="Li C."/>
            <person name="Shao Z."/>
        </authorList>
    </citation>
    <scope>NUCLEOTIDE SEQUENCE [LARGE SCALE GENOMIC DNA]</scope>
    <source>
        <strain evidence="1 2">YTM-1</strain>
    </source>
</reference>
<evidence type="ECO:0008006" key="3">
    <source>
        <dbReference type="Google" id="ProtNLM"/>
    </source>
</evidence>
<dbReference type="RefSeq" id="WP_123659057.1">
    <property type="nucleotide sequence ID" value="NZ_AYKG01000046.1"/>
</dbReference>
<accession>A0A423PIX8</accession>
<dbReference type="InterPro" id="IPR025737">
    <property type="entry name" value="FApF"/>
</dbReference>
<evidence type="ECO:0000313" key="1">
    <source>
        <dbReference type="EMBL" id="ROO25537.1"/>
    </source>
</evidence>
<name>A0A423PIX8_9GAMM</name>
<dbReference type="Proteomes" id="UP000285310">
    <property type="component" value="Unassembled WGS sequence"/>
</dbReference>
<proteinExistence type="predicted"/>
<organism evidence="1 2">
    <name type="scientific">Salinisphaera japonica YTM-1</name>
    <dbReference type="NCBI Taxonomy" id="1209778"/>
    <lineage>
        <taxon>Bacteria</taxon>
        <taxon>Pseudomonadati</taxon>
        <taxon>Pseudomonadota</taxon>
        <taxon>Gammaproteobacteria</taxon>
        <taxon>Salinisphaerales</taxon>
        <taxon>Salinisphaeraceae</taxon>
        <taxon>Salinisphaera</taxon>
    </lineage>
</organism>
<dbReference type="Pfam" id="PF13557">
    <property type="entry name" value="Phenol_MetA_deg"/>
    <property type="match status" value="1"/>
</dbReference>
<gene>
    <name evidence="1" type="ORF">SAJA_12975</name>
</gene>
<protein>
    <recommendedName>
        <fullName evidence="3">Transporter</fullName>
    </recommendedName>
</protein>
<dbReference type="AlphaFoldDB" id="A0A423PIX8"/>
<sequence length="270" mass="28778">MQISHSSFRLVLVAGLGVGSVTGSTALAETNFLGIEKAAYDSTVPADRPGFFDNVNLVPKGYFIAEGGVRFDDNQGGGSTTTIPSSFLLRSGLTENVELRLGFNGYNLNSPGKDGAADATVGFKFRLHDETKWTPAFSVLPTVSLPVGNDAVSKNKAEPEVHFVFGKSLSDRVSLYSNVNLAQRLDETTGNYDLETAIAIATGYSFSDKVNGYAEYYTILPEHGGRDTHAIDGGFTFFPVPSIQLDTFVGTGLNDATSNIFFGGGIAKLF</sequence>
<keyword evidence="2" id="KW-1185">Reference proteome</keyword>
<dbReference type="EMBL" id="AYKG01000046">
    <property type="protein sequence ID" value="ROO25537.1"/>
    <property type="molecule type" value="Genomic_DNA"/>
</dbReference>